<dbReference type="RefSeq" id="WP_071663328.1">
    <property type="nucleotide sequence ID" value="NZ_CP009654.1"/>
</dbReference>
<dbReference type="KEGG" id="frc:KX01_319"/>
<sequence length="691" mass="82289">MNNIEEYIFKNFYQQARIRTGDIVQDAPDKNVNPAFQRTNNEDGFKFYPLDDGEYRIFVLTETFSLNVGIKNQVNDQFEKTFIELGLYTEDNLKGLFGFDPNSRGPAFRTGHPSIVFGEDLFCAGYLLQRPTHLEVFFNSGRFRNRELDNSILKYLAYLLQKKYSLQDIYLYIFREGRYHPNIVRDFNEDLRMWDSIKDDPQVFLVKEFSVVNYFVMSIIINSKISLDVSTFEKVYLYLEDFVTTTLRDDPELQKACSSWKYIVSEKLLEDDPFFTKDLKNMEAICAKKADILNKHRDPSYKTDTEKVFEQLIKTDSKLKSRAFRALRKYPLQKKLTKTITEILSKAVNRELSPHFSLLREQVKEICAIKRGIDAQNEALAREKKIIEIRARVNEENKAKQLDLEKLKEAEEKDRLERLIAQKKKKNSNTIKIKIDQLLTKKILDKINEIFLGENFKSGIFRPSTEEHYGNLYKLLQQSNSFDNSIGLLKRFLSGNMKFDYYADKLIKENDKNKRFFLFCKELNAFVEDLLTLITLDYEDMLEIEKEVEARRFYRSISELAIKKESLTYPKKIEEEHSLMREPRINYKIEEERESRTNQKFEWNYKEVQERNLYKELEIETFNEMRKFIIEECLEEILKNYEEIKETKQLNLSNIEAFYIPDKKDEELVVEKGKIYIRCYFYTSQDLIYLS</sequence>
<gene>
    <name evidence="2" type="ORF">KX01_319</name>
</gene>
<protein>
    <submittedName>
        <fullName evidence="2">Uncharacterized protein</fullName>
    </submittedName>
</protein>
<proteinExistence type="predicted"/>
<feature type="coiled-coil region" evidence="1">
    <location>
        <begin position="390"/>
        <end position="429"/>
    </location>
</feature>
<name>A0A1J0KRT3_9GAMM</name>
<evidence type="ECO:0000256" key="1">
    <source>
        <dbReference type="SAM" id="Coils"/>
    </source>
</evidence>
<dbReference type="OrthoDB" id="5653008at2"/>
<dbReference type="AlphaFoldDB" id="A0A1J0KRT3"/>
<evidence type="ECO:0000313" key="3">
    <source>
        <dbReference type="Proteomes" id="UP000182521"/>
    </source>
</evidence>
<organism evidence="2 3">
    <name type="scientific">Francisella frigiditurris</name>
    <dbReference type="NCBI Taxonomy" id="1542390"/>
    <lineage>
        <taxon>Bacteria</taxon>
        <taxon>Pseudomonadati</taxon>
        <taxon>Pseudomonadota</taxon>
        <taxon>Gammaproteobacteria</taxon>
        <taxon>Thiotrichales</taxon>
        <taxon>Francisellaceae</taxon>
        <taxon>Francisella</taxon>
    </lineage>
</organism>
<evidence type="ECO:0000313" key="2">
    <source>
        <dbReference type="EMBL" id="APC96457.1"/>
    </source>
</evidence>
<keyword evidence="1" id="KW-0175">Coiled coil</keyword>
<dbReference type="Proteomes" id="UP000182521">
    <property type="component" value="Chromosome"/>
</dbReference>
<accession>A0A1J0KRT3</accession>
<keyword evidence="3" id="KW-1185">Reference proteome</keyword>
<reference evidence="3" key="1">
    <citation type="submission" date="2014-10" db="EMBL/GenBank/DDBJ databases">
        <authorList>
            <person name="Kuske C.R."/>
            <person name="Challacombe J.F."/>
            <person name="Daligault H.E."/>
            <person name="Davenport K.W."/>
            <person name="Johnson S.L."/>
            <person name="Siddaramappa S."/>
            <person name="Petersen J.M."/>
        </authorList>
    </citation>
    <scope>NUCLEOTIDE SEQUENCE [LARGE SCALE GENOMIC DNA]</scope>
    <source>
        <strain evidence="3">CA97-1460</strain>
    </source>
</reference>
<dbReference type="EMBL" id="CP009654">
    <property type="protein sequence ID" value="APC96457.1"/>
    <property type="molecule type" value="Genomic_DNA"/>
</dbReference>